<dbReference type="PATRIC" id="fig|36807.3.peg.2442"/>
<dbReference type="STRING" id="36807.Mlaev_02401"/>
<organism evidence="1 2">
    <name type="scientific">Microbacterium laevaniformans</name>
    <dbReference type="NCBI Taxonomy" id="36807"/>
    <lineage>
        <taxon>Bacteria</taxon>
        <taxon>Bacillati</taxon>
        <taxon>Actinomycetota</taxon>
        <taxon>Actinomycetes</taxon>
        <taxon>Micrococcales</taxon>
        <taxon>Microbacteriaceae</taxon>
        <taxon>Microbacterium</taxon>
    </lineage>
</organism>
<reference evidence="1 2" key="1">
    <citation type="submission" date="2016-01" db="EMBL/GenBank/DDBJ databases">
        <title>Draft genome sequences of Microbacterium laevaniformans LCDC 91-0039 and the type strain of Microbacterium hominis LCDC 84-209.</title>
        <authorList>
            <person name="Bernier A.-M."/>
            <person name="Bernard K."/>
        </authorList>
    </citation>
    <scope>NUCLEOTIDE SEQUENCE [LARGE SCALE GENOMIC DNA]</scope>
    <source>
        <strain evidence="1 2">LCDC 91-0039</strain>
    </source>
</reference>
<dbReference type="Proteomes" id="UP000075357">
    <property type="component" value="Unassembled WGS sequence"/>
</dbReference>
<dbReference type="EMBL" id="LRAD01000050">
    <property type="protein sequence ID" value="KXZ59112.1"/>
    <property type="molecule type" value="Genomic_DNA"/>
</dbReference>
<dbReference type="InterPro" id="IPR057895">
    <property type="entry name" value="Mom"/>
</dbReference>
<protein>
    <submittedName>
        <fullName evidence="1">Uncharacterized protein</fullName>
    </submittedName>
</protein>
<gene>
    <name evidence="1" type="ORF">Mlaev_02401</name>
</gene>
<evidence type="ECO:0000313" key="2">
    <source>
        <dbReference type="Proteomes" id="UP000075357"/>
    </source>
</evidence>
<dbReference type="AlphaFoldDB" id="A0A150HAG8"/>
<accession>A0A150HAG8</accession>
<proteinExistence type="predicted"/>
<dbReference type="RefSeq" id="WP_061683554.1">
    <property type="nucleotide sequence ID" value="NZ_LRAD01000050.1"/>
</dbReference>
<sequence>MTRPPTPESSSCQRWTLGRHSWRHLSEGGFDARQFSVAEIPESVARSFVCRHHYAASYPAGRMAWGLFSEAGEDPASLVGVAVLSVPMRAAVVSNVFPELAPFTQSLELGRFVLTDAAPANAESWFLAQVWKRAAAAGILGIVSFADPMPRQRTITDVDEHGQISTRVETVSRGHVGTIYQATGAIALGRSTPRTLNYVPTAGLVLSERTLSKLRTGEQGCDAAERHLVKLGARPRRAGQDPRAWLHTALVDVGVQKIRHPGNFRYKCALLHQMTLRRLRAVRDHHALLTTVILSRVPLLGQASGFRLACVTLTFDFWAGGSWLISS</sequence>
<name>A0A150HAG8_9MICO</name>
<dbReference type="Pfam" id="PF25680">
    <property type="entry name" value="Mom"/>
    <property type="match status" value="1"/>
</dbReference>
<evidence type="ECO:0000313" key="1">
    <source>
        <dbReference type="EMBL" id="KXZ59112.1"/>
    </source>
</evidence>
<comment type="caution">
    <text evidence="1">The sequence shown here is derived from an EMBL/GenBank/DDBJ whole genome shotgun (WGS) entry which is preliminary data.</text>
</comment>
<keyword evidence="2" id="KW-1185">Reference proteome</keyword>